<feature type="domain" description="VanZ-like" evidence="2">
    <location>
        <begin position="18"/>
        <end position="162"/>
    </location>
</feature>
<dbReference type="AlphaFoldDB" id="A0A3S1BQD7"/>
<dbReference type="PANTHER" id="PTHR36834">
    <property type="entry name" value="MEMBRANE PROTEIN-RELATED"/>
    <property type="match status" value="1"/>
</dbReference>
<dbReference type="Proteomes" id="UP000279446">
    <property type="component" value="Unassembled WGS sequence"/>
</dbReference>
<keyword evidence="4" id="KW-1185">Reference proteome</keyword>
<dbReference type="InterPro" id="IPR053150">
    <property type="entry name" value="Teicoplanin_resist-assoc"/>
</dbReference>
<evidence type="ECO:0000259" key="2">
    <source>
        <dbReference type="Pfam" id="PF04892"/>
    </source>
</evidence>
<reference evidence="3 4" key="1">
    <citation type="submission" date="2018-12" db="EMBL/GenBank/DDBJ databases">
        <authorList>
            <person name="Sun L."/>
            <person name="Chen Z."/>
        </authorList>
    </citation>
    <scope>NUCLEOTIDE SEQUENCE [LARGE SCALE GENOMIC DNA]</scope>
    <source>
        <strain evidence="3 4">DSM 15890</strain>
    </source>
</reference>
<organism evidence="3 4">
    <name type="scientific">Paenibacillus anaericanus</name>
    <dbReference type="NCBI Taxonomy" id="170367"/>
    <lineage>
        <taxon>Bacteria</taxon>
        <taxon>Bacillati</taxon>
        <taxon>Bacillota</taxon>
        <taxon>Bacilli</taxon>
        <taxon>Bacillales</taxon>
        <taxon>Paenibacillaceae</taxon>
        <taxon>Paenibacillus</taxon>
    </lineage>
</organism>
<dbReference type="Pfam" id="PF04892">
    <property type="entry name" value="VanZ"/>
    <property type="match status" value="1"/>
</dbReference>
<dbReference type="EMBL" id="RZNY01000005">
    <property type="protein sequence ID" value="RUT47206.1"/>
    <property type="molecule type" value="Genomic_DNA"/>
</dbReference>
<dbReference type="PANTHER" id="PTHR36834:SF1">
    <property type="entry name" value="INTEGRAL MEMBRANE PROTEIN"/>
    <property type="match status" value="1"/>
</dbReference>
<feature type="transmembrane region" description="Helical" evidence="1">
    <location>
        <begin position="12"/>
        <end position="30"/>
    </location>
</feature>
<keyword evidence="1" id="KW-1133">Transmembrane helix</keyword>
<keyword evidence="1" id="KW-0812">Transmembrane</keyword>
<feature type="transmembrane region" description="Helical" evidence="1">
    <location>
        <begin position="119"/>
        <end position="139"/>
    </location>
</feature>
<comment type="caution">
    <text evidence="3">The sequence shown here is derived from an EMBL/GenBank/DDBJ whole genome shotgun (WGS) entry which is preliminary data.</text>
</comment>
<accession>A0A3S1BQD7</accession>
<proteinExistence type="predicted"/>
<feature type="transmembrane region" description="Helical" evidence="1">
    <location>
        <begin position="145"/>
        <end position="163"/>
    </location>
</feature>
<name>A0A3S1BQD7_9BACL</name>
<gene>
    <name evidence="3" type="ORF">EJP82_08505</name>
</gene>
<dbReference type="OrthoDB" id="4822551at2"/>
<keyword evidence="1" id="KW-0472">Membrane</keyword>
<protein>
    <submittedName>
        <fullName evidence="3">VanZ family protein</fullName>
    </submittedName>
</protein>
<evidence type="ECO:0000313" key="3">
    <source>
        <dbReference type="EMBL" id="RUT47206.1"/>
    </source>
</evidence>
<evidence type="ECO:0000256" key="1">
    <source>
        <dbReference type="SAM" id="Phobius"/>
    </source>
</evidence>
<sequence>MMMKLRNPIIRTILAIGFIVYLYALMRMILLKWNAPDFPFLYGQLLKALENPNRVFGSGARVGNLVPFKEITNAMGDISLSNPHSLINLVGNIAIFIPFGMFISVLFHQNGATFRRVLILSFCLSLSLEVAQLVLYIGTFDVDDLILNTSGGVIGYGVVKLFTYKPRAVSSTNGRSRKKAQNQN</sequence>
<feature type="transmembrane region" description="Helical" evidence="1">
    <location>
        <begin position="86"/>
        <end position="107"/>
    </location>
</feature>
<dbReference type="InterPro" id="IPR006976">
    <property type="entry name" value="VanZ-like"/>
</dbReference>
<evidence type="ECO:0000313" key="4">
    <source>
        <dbReference type="Proteomes" id="UP000279446"/>
    </source>
</evidence>